<accession>A0A0C2X6Y4</accession>
<dbReference type="Gene3D" id="2.20.70.10">
    <property type="match status" value="2"/>
</dbReference>
<dbReference type="InterPro" id="IPR036020">
    <property type="entry name" value="WW_dom_sf"/>
</dbReference>
<organism evidence="9 10">
    <name type="scientific">Amanita muscaria (strain Koide BX008)</name>
    <dbReference type="NCBI Taxonomy" id="946122"/>
    <lineage>
        <taxon>Eukaryota</taxon>
        <taxon>Fungi</taxon>
        <taxon>Dikarya</taxon>
        <taxon>Basidiomycota</taxon>
        <taxon>Agaricomycotina</taxon>
        <taxon>Agaricomycetes</taxon>
        <taxon>Agaricomycetidae</taxon>
        <taxon>Agaricales</taxon>
        <taxon>Pluteineae</taxon>
        <taxon>Amanitaceae</taxon>
        <taxon>Amanita</taxon>
    </lineage>
</organism>
<dbReference type="Proteomes" id="UP000054549">
    <property type="component" value="Unassembled WGS sequence"/>
</dbReference>
<evidence type="ECO:0000256" key="3">
    <source>
        <dbReference type="ARBA" id="ARBA00022840"/>
    </source>
</evidence>
<dbReference type="InterPro" id="IPR036517">
    <property type="entry name" value="FF_domain_sf"/>
</dbReference>
<feature type="domain" description="WW" evidence="7">
    <location>
        <begin position="10"/>
        <end position="43"/>
    </location>
</feature>
<dbReference type="GO" id="GO:0016887">
    <property type="term" value="F:ATP hydrolysis activity"/>
    <property type="evidence" value="ECO:0007669"/>
    <property type="project" value="InterPro"/>
</dbReference>
<dbReference type="InterPro" id="IPR001202">
    <property type="entry name" value="WW_dom"/>
</dbReference>
<feature type="region of interest" description="Disordered" evidence="6">
    <location>
        <begin position="1415"/>
        <end position="1445"/>
    </location>
</feature>
<comment type="similarity">
    <text evidence="1">Belongs to the heat shock protein 90 family.</text>
</comment>
<dbReference type="InterPro" id="IPR001404">
    <property type="entry name" value="Hsp90_fam"/>
</dbReference>
<feature type="region of interest" description="Disordered" evidence="6">
    <location>
        <begin position="927"/>
        <end position="975"/>
    </location>
</feature>
<dbReference type="InterPro" id="IPR020575">
    <property type="entry name" value="Hsp90_N"/>
</dbReference>
<dbReference type="STRING" id="946122.A0A0C2X6Y4"/>
<dbReference type="InterPro" id="IPR020568">
    <property type="entry name" value="Ribosomal_Su5_D2-typ_SF"/>
</dbReference>
<reference evidence="9 10" key="1">
    <citation type="submission" date="2014-04" db="EMBL/GenBank/DDBJ databases">
        <title>Evolutionary Origins and Diversification of the Mycorrhizal Mutualists.</title>
        <authorList>
            <consortium name="DOE Joint Genome Institute"/>
            <consortium name="Mycorrhizal Genomics Consortium"/>
            <person name="Kohler A."/>
            <person name="Kuo A."/>
            <person name="Nagy L.G."/>
            <person name="Floudas D."/>
            <person name="Copeland A."/>
            <person name="Barry K.W."/>
            <person name="Cichocki N."/>
            <person name="Veneault-Fourrey C."/>
            <person name="LaButti K."/>
            <person name="Lindquist E.A."/>
            <person name="Lipzen A."/>
            <person name="Lundell T."/>
            <person name="Morin E."/>
            <person name="Murat C."/>
            <person name="Riley R."/>
            <person name="Ohm R."/>
            <person name="Sun H."/>
            <person name="Tunlid A."/>
            <person name="Henrissat B."/>
            <person name="Grigoriev I.V."/>
            <person name="Hibbett D.S."/>
            <person name="Martin F."/>
        </authorList>
    </citation>
    <scope>NUCLEOTIDE SEQUENCE [LARGE SCALE GENOMIC DNA]</scope>
    <source>
        <strain evidence="9 10">Koide BX008</strain>
    </source>
</reference>
<keyword evidence="10" id="KW-1185">Reference proteome</keyword>
<dbReference type="CDD" id="cd00201">
    <property type="entry name" value="WW"/>
    <property type="match status" value="1"/>
</dbReference>
<dbReference type="SUPFAM" id="SSF51045">
    <property type="entry name" value="WW domain"/>
    <property type="match status" value="2"/>
</dbReference>
<evidence type="ECO:0000313" key="10">
    <source>
        <dbReference type="Proteomes" id="UP000054549"/>
    </source>
</evidence>
<dbReference type="Gene3D" id="1.10.10.440">
    <property type="entry name" value="FF domain"/>
    <property type="match status" value="5"/>
</dbReference>
<dbReference type="Gene3D" id="3.30.230.80">
    <property type="match status" value="1"/>
</dbReference>
<dbReference type="SMART" id="SM00441">
    <property type="entry name" value="FF"/>
    <property type="match status" value="4"/>
</dbReference>
<dbReference type="GO" id="GO:0005524">
    <property type="term" value="F:ATP binding"/>
    <property type="evidence" value="ECO:0007669"/>
    <property type="project" value="UniProtKB-KW"/>
</dbReference>
<dbReference type="Gene3D" id="1.20.120.790">
    <property type="entry name" value="Heat shock protein 90, C-terminal domain"/>
    <property type="match status" value="1"/>
</dbReference>
<dbReference type="Gene3D" id="3.30.565.10">
    <property type="entry name" value="Histidine kinase-like ATPase, C-terminal domain"/>
    <property type="match status" value="1"/>
</dbReference>
<dbReference type="PRINTS" id="PR00775">
    <property type="entry name" value="HEATSHOCK90"/>
</dbReference>
<dbReference type="SMART" id="SM00456">
    <property type="entry name" value="WW"/>
    <property type="match status" value="2"/>
</dbReference>
<feature type="compositionally biased region" description="Acidic residues" evidence="6">
    <location>
        <begin position="170"/>
        <end position="186"/>
    </location>
</feature>
<keyword evidence="2" id="KW-0547">Nucleotide-binding</keyword>
<dbReference type="NCBIfam" id="NF003555">
    <property type="entry name" value="PRK05218.1"/>
    <property type="match status" value="1"/>
</dbReference>
<dbReference type="SUPFAM" id="SSF55874">
    <property type="entry name" value="ATPase domain of HSP90 chaperone/DNA topoisomerase II/histidine kinase"/>
    <property type="match status" value="1"/>
</dbReference>
<evidence type="ECO:0000259" key="7">
    <source>
        <dbReference type="PROSITE" id="PS50020"/>
    </source>
</evidence>
<dbReference type="InterPro" id="IPR002713">
    <property type="entry name" value="FF_domain"/>
</dbReference>
<dbReference type="Pfam" id="PF00183">
    <property type="entry name" value="HSP90"/>
    <property type="match status" value="1"/>
</dbReference>
<feature type="domain" description="FF" evidence="8">
    <location>
        <begin position="248"/>
        <end position="302"/>
    </location>
</feature>
<protein>
    <recommendedName>
        <fullName evidence="11">HSP90-domain-containing protein</fullName>
    </recommendedName>
</protein>
<dbReference type="Pfam" id="PF00397">
    <property type="entry name" value="WW"/>
    <property type="match status" value="1"/>
</dbReference>
<evidence type="ECO:0000256" key="5">
    <source>
        <dbReference type="SAM" id="Coils"/>
    </source>
</evidence>
<dbReference type="InParanoid" id="A0A0C2X6Y4"/>
<dbReference type="SUPFAM" id="SSF81698">
    <property type="entry name" value="FF domain"/>
    <property type="match status" value="4"/>
</dbReference>
<feature type="compositionally biased region" description="Acidic residues" evidence="6">
    <location>
        <begin position="954"/>
        <end position="969"/>
    </location>
</feature>
<dbReference type="GO" id="GO:0140662">
    <property type="term" value="F:ATP-dependent protein folding chaperone"/>
    <property type="evidence" value="ECO:0007669"/>
    <property type="project" value="InterPro"/>
</dbReference>
<evidence type="ECO:0000256" key="2">
    <source>
        <dbReference type="ARBA" id="ARBA00022741"/>
    </source>
</evidence>
<evidence type="ECO:0000313" key="9">
    <source>
        <dbReference type="EMBL" id="KIL70077.1"/>
    </source>
</evidence>
<dbReference type="HOGENOM" id="CLU_246727_0_0_1"/>
<evidence type="ECO:0000256" key="6">
    <source>
        <dbReference type="SAM" id="MobiDB-lite"/>
    </source>
</evidence>
<feature type="region of interest" description="Disordered" evidence="6">
    <location>
        <begin position="159"/>
        <end position="239"/>
    </location>
</feature>
<dbReference type="GO" id="GO:0051082">
    <property type="term" value="F:unfolded protein binding"/>
    <property type="evidence" value="ECO:0007669"/>
    <property type="project" value="InterPro"/>
</dbReference>
<dbReference type="InterPro" id="IPR036890">
    <property type="entry name" value="HATPase_C_sf"/>
</dbReference>
<keyword evidence="3" id="KW-0067">ATP-binding</keyword>
<dbReference type="CDD" id="cd16927">
    <property type="entry name" value="HATPase_Hsp90-like"/>
    <property type="match status" value="1"/>
</dbReference>
<evidence type="ECO:0008006" key="11">
    <source>
        <dbReference type="Google" id="ProtNLM"/>
    </source>
</evidence>
<feature type="compositionally biased region" description="Basic and acidic residues" evidence="6">
    <location>
        <begin position="453"/>
        <end position="473"/>
    </location>
</feature>
<dbReference type="OrthoDB" id="28737at2759"/>
<dbReference type="SUPFAM" id="SSF54211">
    <property type="entry name" value="Ribosomal protein S5 domain 2-like"/>
    <property type="match status" value="1"/>
</dbReference>
<dbReference type="Pfam" id="PF13589">
    <property type="entry name" value="HATPase_c_3"/>
    <property type="match status" value="1"/>
</dbReference>
<feature type="compositionally biased region" description="Basic and acidic residues" evidence="6">
    <location>
        <begin position="187"/>
        <end position="217"/>
    </location>
</feature>
<sequence>MSVPLSAPLPGLPQGWVEHIGPNGQSYYYNAFTKQSTYLRPLTALPLPGTAQIAGKKEKSLYKTPIPGTDWLRVRTTEGNIFYSNKARKESVWVVPDEIKKELEQLEEEESLKENMLRVDSNPQQAQRQSEEVEIERIRNEVQELVKRKAEEGVPIDELIVTKKPRTDDGGSEEASEGGASSEEEAGWQKEVAEKLDAKTEEKIAEERRSDEAKHEEEENVSSNSGTAHQRQKLPPQLHIPERVDLSIEEAKALFKTLLRDKDVNPLHPWDKSLPLFISDPRYVLLPSVAARREAFDDYCRERARELKEASIKKEIFDPKEEFEKLLAGEVKSTRTSWTDFRRAWKKDRRFYGWGRDEREREKRFREFVKELSEKKRAAAEKAEADFIALLRERIEPNEELVWKDVKRGLYDDLRYDAVGSSSLREELFSTFLKGKAKYAPETIGVGNASQRGGEDEKRTRKEQSLKEREEKVRAERSRLDAQIERSKQDLGKEEGARLFRTLLTDAIRDPQTWEAAFPQLKTDPRFINSALTSNHQLQLFRTHVDHLQDKHINNLHTLFQTHTRSLATSFTELPVSLLLTSLPATKLGYNITDLEREYSKWQRERFQESRRAFDEMLSENSFVEFWGRLGKIGGEGVNGFVKAEDMGEDEGEAGGGTVDMKSLAKNIDICDMEKVIKNDKRYMAFDHIPERREQWIRVPQDGTLRVKQDYQSDVARMRKIVINREIFLRELISNANDALEKLRLVSLTNKSAWDGVDPLNITIKAVKDEDGKGGRVIITDTGIGMSADELQTNLGTLARSGTSDFLAQAENQEAVGTSNLIGAFGLGFYSSFLVSDRVEVASIPIQSDKVPNPVQHIFSSAAEDSTFEVFPDPRGNTLVRGTEITLYLKKDSLEYLEQNNLEDLVDKHSSYSSTFPIYLRTRKTKEVPDEDAKPEVEETTVKSADSSDKAGRDEEEAVIEDISPESEDKETTKKTKMVEVEEWLQLNSQPPLWTRDPKSVSDEEYKSFYRSFFKDFSEPLAWSHFTADSESGVSFKAMIFLPQKIEEAFWTNPLLWKPVDIKLMVKRVFITSDFGDDSLPKWASWVKVVVDAEDLALNVSRENLQSSRFLKQMRSIILKRLIQLFSKIAEEDPEKLKRVQEAYNTIFKLGAVEDAKHRDRLVPLIQFATNQRNATSLNEYLENKKQGQKQIFHIAEVGKTPEDLAQSVFIEKLHARGYEVLLLTEPLDEILVQNIRHWKKVPFQDVAKAGLKFGDEDADTTEEEEQKALDERYKPLLDWLKEQSVGLVRDVLLSTRLVKSPCAIVADSYGYTANVQRMMNAANAKMNKNEAMHELALKAKVLEINPRSPLIEGLLRRIEGLPAETEERDESAEAEIKEVTAILIDSALVRSGFEVRNSNEFFTRMDRVLRRSLGVSETAPTDETVKPAPPVDPELPSDEEVEAPPIVFKDKLEDMPEDDDKPQVILPDHLKDKLQIDIEEMTDDEPLGYEHVEL</sequence>
<dbReference type="InterPro" id="IPR037196">
    <property type="entry name" value="HSP90_C"/>
</dbReference>
<dbReference type="Pfam" id="PF01846">
    <property type="entry name" value="FF"/>
    <property type="match status" value="2"/>
</dbReference>
<feature type="coiled-coil region" evidence="5">
    <location>
        <begin position="99"/>
        <end position="148"/>
    </location>
</feature>
<dbReference type="PANTHER" id="PTHR11528">
    <property type="entry name" value="HEAT SHOCK PROTEIN 90 FAMILY MEMBER"/>
    <property type="match status" value="1"/>
</dbReference>
<feature type="region of interest" description="Disordered" evidence="6">
    <location>
        <begin position="444"/>
        <end position="473"/>
    </location>
</feature>
<evidence type="ECO:0000256" key="4">
    <source>
        <dbReference type="ARBA" id="ARBA00023186"/>
    </source>
</evidence>
<evidence type="ECO:0000256" key="1">
    <source>
        <dbReference type="ARBA" id="ARBA00008239"/>
    </source>
</evidence>
<gene>
    <name evidence="9" type="ORF">M378DRAFT_183671</name>
</gene>
<keyword evidence="4" id="KW-0143">Chaperone</keyword>
<keyword evidence="5" id="KW-0175">Coiled coil</keyword>
<dbReference type="PROSITE" id="PS51676">
    <property type="entry name" value="FF"/>
    <property type="match status" value="1"/>
</dbReference>
<dbReference type="EMBL" id="KN818224">
    <property type="protein sequence ID" value="KIL70077.1"/>
    <property type="molecule type" value="Genomic_DNA"/>
</dbReference>
<evidence type="ECO:0000259" key="8">
    <source>
        <dbReference type="PROSITE" id="PS51676"/>
    </source>
</evidence>
<proteinExistence type="inferred from homology"/>
<feature type="domain" description="WW" evidence="7">
    <location>
        <begin position="71"/>
        <end position="98"/>
    </location>
</feature>
<dbReference type="PROSITE" id="PS01159">
    <property type="entry name" value="WW_DOMAIN_1"/>
    <property type="match status" value="1"/>
</dbReference>
<dbReference type="Gene3D" id="3.40.50.11260">
    <property type="match status" value="1"/>
</dbReference>
<dbReference type="SUPFAM" id="SSF110942">
    <property type="entry name" value="HSP90 C-terminal domain"/>
    <property type="match status" value="1"/>
</dbReference>
<name>A0A0C2X6Y4_AMAMK</name>
<dbReference type="PROSITE" id="PS50020">
    <property type="entry name" value="WW_DOMAIN_2"/>
    <property type="match status" value="2"/>
</dbReference>
<feature type="compositionally biased region" description="Basic and acidic residues" evidence="6">
    <location>
        <begin position="927"/>
        <end position="953"/>
    </location>
</feature>